<protein>
    <submittedName>
        <fullName evidence="1">Uncharacterized protein</fullName>
    </submittedName>
</protein>
<accession>A0A098B7E2</accession>
<gene>
    <name evidence="1" type="ORF">DPCES_4883</name>
</gene>
<dbReference type="EMBL" id="LK996017">
    <property type="protein sequence ID" value="CDX04769.1"/>
    <property type="molecule type" value="Genomic_DNA"/>
</dbReference>
<dbReference type="AlphaFoldDB" id="A0A098B7E2"/>
<name>A0A098B7E2_DESHA</name>
<dbReference type="RefSeq" id="WP_011461869.1">
    <property type="nucleotide sequence ID" value="NZ_LK996017.1"/>
</dbReference>
<sequence>MSTIPSLRKIRNIPNLPARLVLVIDPDIDLYGELLFELDRFILSDKPHRVPTFVRKQKPLTNPPEYGIYEVTPGLPIDQESIAFLATYYSTRFFADFYLEYIDEGGFYLAGSEMMLGDLENPADVKIFENGLIGVGRVLDIRWCPSCGHVLSREGYCFNCV</sequence>
<evidence type="ECO:0000313" key="1">
    <source>
        <dbReference type="EMBL" id="CDX04769.1"/>
    </source>
</evidence>
<organism evidence="1">
    <name type="scientific">Desulfitobacterium hafniense</name>
    <name type="common">Desulfitobacterium frappieri</name>
    <dbReference type="NCBI Taxonomy" id="49338"/>
    <lineage>
        <taxon>Bacteria</taxon>
        <taxon>Bacillati</taxon>
        <taxon>Bacillota</taxon>
        <taxon>Clostridia</taxon>
        <taxon>Eubacteriales</taxon>
        <taxon>Desulfitobacteriaceae</taxon>
        <taxon>Desulfitobacterium</taxon>
    </lineage>
</organism>
<proteinExistence type="predicted"/>
<reference evidence="1" key="1">
    <citation type="submission" date="2014-07" db="EMBL/GenBank/DDBJ databases">
        <authorList>
            <person name="Hornung V.Bastian."/>
        </authorList>
    </citation>
    <scope>NUCLEOTIDE SEQUENCE</scope>
    <source>
        <strain evidence="1">PCE-S</strain>
    </source>
</reference>
<dbReference type="PATRIC" id="fig|49338.4.peg.5252"/>